<accession>M1PKB9</accession>
<keyword evidence="8" id="KW-1185">Reference proteome</keyword>
<evidence type="ECO:0000256" key="1">
    <source>
        <dbReference type="ARBA" id="ARBA00000085"/>
    </source>
</evidence>
<dbReference type="Pfam" id="PF02518">
    <property type="entry name" value="HATPase_c"/>
    <property type="match status" value="1"/>
</dbReference>
<feature type="domain" description="PAC" evidence="6">
    <location>
        <begin position="364"/>
        <end position="413"/>
    </location>
</feature>
<dbReference type="Gene3D" id="1.10.287.130">
    <property type="match status" value="1"/>
</dbReference>
<dbReference type="CDD" id="cd00082">
    <property type="entry name" value="HisKA"/>
    <property type="match status" value="1"/>
</dbReference>
<organism evidence="7 8">
    <name type="scientific">Desulfocapsa sulfexigens (strain DSM 10523 / SB164P1)</name>
    <dbReference type="NCBI Taxonomy" id="1167006"/>
    <lineage>
        <taxon>Bacteria</taxon>
        <taxon>Pseudomonadati</taxon>
        <taxon>Thermodesulfobacteriota</taxon>
        <taxon>Desulfobulbia</taxon>
        <taxon>Desulfobulbales</taxon>
        <taxon>Desulfocapsaceae</taxon>
        <taxon>Desulfocapsa</taxon>
    </lineage>
</organism>
<name>M1PKB9_DESSD</name>
<evidence type="ECO:0000313" key="7">
    <source>
        <dbReference type="EMBL" id="AGF76941.1"/>
    </source>
</evidence>
<evidence type="ECO:0000259" key="6">
    <source>
        <dbReference type="PROSITE" id="PS50113"/>
    </source>
</evidence>
<dbReference type="InterPro" id="IPR035965">
    <property type="entry name" value="PAS-like_dom_sf"/>
</dbReference>
<dbReference type="InterPro" id="IPR036890">
    <property type="entry name" value="HATPase_C_sf"/>
</dbReference>
<evidence type="ECO:0000256" key="4">
    <source>
        <dbReference type="SAM" id="Phobius"/>
    </source>
</evidence>
<dbReference type="InterPro" id="IPR003594">
    <property type="entry name" value="HATPase_dom"/>
</dbReference>
<dbReference type="InterPro" id="IPR000700">
    <property type="entry name" value="PAS-assoc_C"/>
</dbReference>
<dbReference type="PRINTS" id="PR00344">
    <property type="entry name" value="BCTRLSENSOR"/>
</dbReference>
<dbReference type="InterPro" id="IPR000014">
    <property type="entry name" value="PAS"/>
</dbReference>
<evidence type="ECO:0000259" key="5">
    <source>
        <dbReference type="PROSITE" id="PS50109"/>
    </source>
</evidence>
<evidence type="ECO:0000313" key="8">
    <source>
        <dbReference type="Proteomes" id="UP000011721"/>
    </source>
</evidence>
<dbReference type="SMART" id="SM00387">
    <property type="entry name" value="HATPase_c"/>
    <property type="match status" value="1"/>
</dbReference>
<dbReference type="SUPFAM" id="SSF55874">
    <property type="entry name" value="ATPase domain of HSP90 chaperone/DNA topoisomerase II/histidine kinase"/>
    <property type="match status" value="1"/>
</dbReference>
<keyword evidence="4" id="KW-1133">Transmembrane helix</keyword>
<protein>
    <recommendedName>
        <fullName evidence="2">histidine kinase</fullName>
        <ecNumber evidence="2">2.7.13.3</ecNumber>
    </recommendedName>
</protein>
<reference evidence="8" key="1">
    <citation type="journal article" date="2013" name="Stand. Genomic Sci.">
        <title>Complete genome sequence of Desulfocapsa sulfexigens, a marine deltaproteobacterium specialized in disproportionating inorganic sulfur compounds.</title>
        <authorList>
            <person name="Finster K.W."/>
            <person name="Kjeldsen K.U."/>
            <person name="Kube M."/>
            <person name="Reinhardt R."/>
            <person name="Mussmann M."/>
            <person name="Amann R."/>
            <person name="Schreiber L."/>
        </authorList>
    </citation>
    <scope>NUCLEOTIDE SEQUENCE [LARGE SCALE GENOMIC DNA]</scope>
    <source>
        <strain evidence="8">DSM 10523 / SB164P1</strain>
    </source>
</reference>
<keyword evidence="3" id="KW-0597">Phosphoprotein</keyword>
<feature type="transmembrane region" description="Helical" evidence="4">
    <location>
        <begin position="196"/>
        <end position="215"/>
    </location>
</feature>
<dbReference type="STRING" id="1167006.UWK_00356"/>
<dbReference type="RefSeq" id="WP_015402639.1">
    <property type="nucleotide sequence ID" value="NC_020304.1"/>
</dbReference>
<sequence>MRKQGRTFFWLFLVPVFLVAIFSASLAFWTLHTLDKENRERFRAAQQDLLFLSDITRLDQQMVAIHQMVAGSLANAEKGVMDEADLYRIHSAVVDDLANLGEELKVLVEGLSTVLPTSANVQSMLSSYQKYQAFIIMATDIVAIDPQRAGQHIKNAQNLFMEMLSQRQSISVSLTSHATTQNRVSRESYHDVVSRLMLWTALFLMVMLLLSILLAKTLTRWLGKVASSLNILAQTRGTPLPLPEMVRMEEKGIGEFKDLATATLAFHQTIQKRYEVERELRNHQNDLEGLISRRTVELQRYITAIDNLGIGLCVIDSDHRVHSRNKTMIEWFGSRPGQPCHSVIMEQGDPCSFCKLEEVIEQKKMMNYEVKRSDGSIFEVVATPIDNHDGTISCMEIIRDITKEKELQEQRIETSRQVEELKKLASLKTMAGAIAHRFNNTMTAVLGNLNMMLYTLPEGSDQQEMASSAVQAAKDASQIGSMMLNYVGQHSSRLEQQSLPDIVKGIVSLLKVDLPSSVTLNFIAADQPLSCFLDPQQMKDVIKNIVDNAVESLDDKAGEIEVSFGSKFFTASAFPVIFQGAGIKAGQYVFCQIRDSGHGISPENLSRIFEPFYSTRFVGRGLGLTLIVGILQAHHGAILVESTVGRGTTVRVLLPVLSQEQ</sequence>
<dbReference type="HOGENOM" id="CLU_414899_0_0_7"/>
<evidence type="ECO:0000256" key="2">
    <source>
        <dbReference type="ARBA" id="ARBA00012438"/>
    </source>
</evidence>
<dbReference type="InterPro" id="IPR005467">
    <property type="entry name" value="His_kinase_dom"/>
</dbReference>
<keyword evidence="4" id="KW-0812">Transmembrane</keyword>
<evidence type="ECO:0000256" key="3">
    <source>
        <dbReference type="ARBA" id="ARBA00022553"/>
    </source>
</evidence>
<dbReference type="Gene3D" id="3.30.450.20">
    <property type="entry name" value="PAS domain"/>
    <property type="match status" value="1"/>
</dbReference>
<feature type="domain" description="Histidine kinase" evidence="5">
    <location>
        <begin position="433"/>
        <end position="658"/>
    </location>
</feature>
<dbReference type="Pfam" id="PF13426">
    <property type="entry name" value="PAS_9"/>
    <property type="match status" value="1"/>
</dbReference>
<dbReference type="NCBIfam" id="TIGR00229">
    <property type="entry name" value="sensory_box"/>
    <property type="match status" value="1"/>
</dbReference>
<proteinExistence type="predicted"/>
<gene>
    <name evidence="7" type="ordered locus">UWK_00356</name>
</gene>
<dbReference type="Gene3D" id="3.30.565.10">
    <property type="entry name" value="Histidine kinase-like ATPase, C-terminal domain"/>
    <property type="match status" value="1"/>
</dbReference>
<dbReference type="PROSITE" id="PS50109">
    <property type="entry name" value="HIS_KIN"/>
    <property type="match status" value="1"/>
</dbReference>
<dbReference type="Proteomes" id="UP000011721">
    <property type="component" value="Chromosome"/>
</dbReference>
<comment type="catalytic activity">
    <reaction evidence="1">
        <text>ATP + protein L-histidine = ADP + protein N-phospho-L-histidine.</text>
        <dbReference type="EC" id="2.7.13.3"/>
    </reaction>
</comment>
<dbReference type="InterPro" id="IPR004358">
    <property type="entry name" value="Sig_transdc_His_kin-like_C"/>
</dbReference>
<keyword evidence="4" id="KW-0472">Membrane</keyword>
<dbReference type="EMBL" id="CP003985">
    <property type="protein sequence ID" value="AGF76941.1"/>
    <property type="molecule type" value="Genomic_DNA"/>
</dbReference>
<dbReference type="eggNOG" id="COG4191">
    <property type="taxonomic scope" value="Bacteria"/>
</dbReference>
<dbReference type="GO" id="GO:0000155">
    <property type="term" value="F:phosphorelay sensor kinase activity"/>
    <property type="evidence" value="ECO:0007669"/>
    <property type="project" value="InterPro"/>
</dbReference>
<dbReference type="PANTHER" id="PTHR43065:SF42">
    <property type="entry name" value="TWO-COMPONENT SENSOR PPRA"/>
    <property type="match status" value="1"/>
</dbReference>
<dbReference type="SUPFAM" id="SSF55785">
    <property type="entry name" value="PYP-like sensor domain (PAS domain)"/>
    <property type="match status" value="1"/>
</dbReference>
<dbReference type="PANTHER" id="PTHR43065">
    <property type="entry name" value="SENSOR HISTIDINE KINASE"/>
    <property type="match status" value="1"/>
</dbReference>
<dbReference type="InterPro" id="IPR003661">
    <property type="entry name" value="HisK_dim/P_dom"/>
</dbReference>
<dbReference type="KEGG" id="dsf:UWK_00356"/>
<dbReference type="EC" id="2.7.13.3" evidence="2"/>
<dbReference type="AlphaFoldDB" id="M1PKB9"/>
<dbReference type="PROSITE" id="PS50113">
    <property type="entry name" value="PAC"/>
    <property type="match status" value="1"/>
</dbReference>